<evidence type="ECO:0000259" key="8">
    <source>
        <dbReference type="PROSITE" id="PS50929"/>
    </source>
</evidence>
<feature type="region of interest" description="Disordered" evidence="5">
    <location>
        <begin position="589"/>
        <end position="615"/>
    </location>
</feature>
<dbReference type="GO" id="GO:0015421">
    <property type="term" value="F:ABC-type oligopeptide transporter activity"/>
    <property type="evidence" value="ECO:0007669"/>
    <property type="project" value="TreeGrafter"/>
</dbReference>
<feature type="compositionally biased region" description="Basic and acidic residues" evidence="5">
    <location>
        <begin position="602"/>
        <end position="615"/>
    </location>
</feature>
<dbReference type="SUPFAM" id="SSF52540">
    <property type="entry name" value="P-loop containing nucleoside triphosphate hydrolases"/>
    <property type="match status" value="1"/>
</dbReference>
<dbReference type="PROSITE" id="PS00211">
    <property type="entry name" value="ABC_TRANSPORTER_1"/>
    <property type="match status" value="1"/>
</dbReference>
<dbReference type="PANTHER" id="PTHR43394">
    <property type="entry name" value="ATP-DEPENDENT PERMEASE MDL1, MITOCHONDRIAL"/>
    <property type="match status" value="1"/>
</dbReference>
<feature type="domain" description="ABC transmembrane type-1" evidence="8">
    <location>
        <begin position="33"/>
        <end position="314"/>
    </location>
</feature>
<dbReference type="InterPro" id="IPR039421">
    <property type="entry name" value="Type_1_exporter"/>
</dbReference>
<dbReference type="Gene3D" id="3.40.50.300">
    <property type="entry name" value="P-loop containing nucleotide triphosphate hydrolases"/>
    <property type="match status" value="1"/>
</dbReference>
<dbReference type="STRING" id="471853.Bcav_3041"/>
<gene>
    <name evidence="9" type="ordered locus">Bcav_3041</name>
</gene>
<protein>
    <submittedName>
        <fullName evidence="9">ABC transporter transmembrane region</fullName>
    </submittedName>
</protein>
<dbReference type="Pfam" id="PF00664">
    <property type="entry name" value="ABC_membrane"/>
    <property type="match status" value="1"/>
</dbReference>
<dbReference type="InterPro" id="IPR017871">
    <property type="entry name" value="ABC_transporter-like_CS"/>
</dbReference>
<evidence type="ECO:0000256" key="5">
    <source>
        <dbReference type="SAM" id="MobiDB-lite"/>
    </source>
</evidence>
<comment type="subcellular location">
    <subcellularLocation>
        <location evidence="1">Cell membrane</location>
        <topology evidence="1">Multi-pass membrane protein</topology>
    </subcellularLocation>
</comment>
<evidence type="ECO:0000313" key="9">
    <source>
        <dbReference type="EMBL" id="ACQ81285.1"/>
    </source>
</evidence>
<dbReference type="GO" id="GO:0005524">
    <property type="term" value="F:ATP binding"/>
    <property type="evidence" value="ECO:0007669"/>
    <property type="project" value="InterPro"/>
</dbReference>
<feature type="transmembrane region" description="Helical" evidence="6">
    <location>
        <begin position="171"/>
        <end position="190"/>
    </location>
</feature>
<sequence length="615" mass="64805">MLDFARPYSDPPPLTGPGAFIRWQARHQWGLVLGGALCGVVGAVAQAAGPFVLGNTIDDGLTHGLSEPLFRWCLILLAVGIVQVGANVIGHRIDVVNWLRASLGASRLIGHHVTRTGESIRRELPTGEVVATVASDALRLGEVFAFAGRAIGGGVAYIVVAFVLLDSSTTLGLSVLIGLPVVAGLLALLVRPLQRRQAAQREANGRLTTLGSDTVSGLRILRGIGGEDVFTGRYRVQSQKVRHAGVAVAQTQSILDGLQALLPGLFLAGVVWYGARLAIAGEITPGQLVTFYGYAAFLTEPLRSATQAVQILTRARIAAGKIVKVLAVTSAVSDRAKPEAMPEPGSVLVDEASGLVVRRGELVALVDVDPDSSAAIATRLGRFDDDAERATPVRLGGTLLADLRVEDIRNRIVVAEATPTLFTGTLADEIDARSHASREEMLEAMRIADAADVLDSVPDGLDGEIAEKGRSLSGGQRQRVALARALLTEAEVLVLIEPTSAVDAHTEARIATRLAEARRGRTTVVVTASPLVLDQCDDVAFVEDGRVRTRGTHRELISAGESAARGEPTELGIDPDAAIAYRRVVSRAVADSPAETPGTLTEDTHDATEPEGATR</sequence>
<evidence type="ECO:0000256" key="1">
    <source>
        <dbReference type="ARBA" id="ARBA00004651"/>
    </source>
</evidence>
<feature type="transmembrane region" description="Helical" evidence="6">
    <location>
        <begin position="29"/>
        <end position="49"/>
    </location>
</feature>
<dbReference type="RefSeq" id="WP_015883525.1">
    <property type="nucleotide sequence ID" value="NC_012669.1"/>
</dbReference>
<accession>C5BZV5</accession>
<keyword evidence="10" id="KW-1185">Reference proteome</keyword>
<evidence type="ECO:0000256" key="3">
    <source>
        <dbReference type="ARBA" id="ARBA00022989"/>
    </source>
</evidence>
<dbReference type="InterPro" id="IPR036640">
    <property type="entry name" value="ABC1_TM_sf"/>
</dbReference>
<dbReference type="Proteomes" id="UP000007962">
    <property type="component" value="Chromosome"/>
</dbReference>
<dbReference type="CDD" id="cd07346">
    <property type="entry name" value="ABC_6TM_exporters"/>
    <property type="match status" value="1"/>
</dbReference>
<keyword evidence="3 6" id="KW-1133">Transmembrane helix</keyword>
<dbReference type="AlphaFoldDB" id="C5BZV5"/>
<dbReference type="KEGG" id="bcv:Bcav_3041"/>
<organism evidence="9 10">
    <name type="scientific">Beutenbergia cavernae (strain ATCC BAA-8 / DSM 12333 / CCUG 43141 / JCM 11478 / NBRC 16432 / NCIMB 13614 / HKI 0122)</name>
    <dbReference type="NCBI Taxonomy" id="471853"/>
    <lineage>
        <taxon>Bacteria</taxon>
        <taxon>Bacillati</taxon>
        <taxon>Actinomycetota</taxon>
        <taxon>Actinomycetes</taxon>
        <taxon>Micrococcales</taxon>
        <taxon>Beutenbergiaceae</taxon>
        <taxon>Beutenbergia</taxon>
    </lineage>
</organism>
<dbReference type="PROSITE" id="PS50929">
    <property type="entry name" value="ABC_TM1F"/>
    <property type="match status" value="1"/>
</dbReference>
<dbReference type="InterPro" id="IPR011527">
    <property type="entry name" value="ABC1_TM_dom"/>
</dbReference>
<keyword evidence="2 6" id="KW-0812">Transmembrane</keyword>
<keyword evidence="4 6" id="KW-0472">Membrane</keyword>
<dbReference type="GO" id="GO:0016887">
    <property type="term" value="F:ATP hydrolysis activity"/>
    <property type="evidence" value="ECO:0007669"/>
    <property type="project" value="InterPro"/>
</dbReference>
<dbReference type="Gene3D" id="1.20.1560.10">
    <property type="entry name" value="ABC transporter type 1, transmembrane domain"/>
    <property type="match status" value="1"/>
</dbReference>
<dbReference type="OrthoDB" id="4966664at2"/>
<evidence type="ECO:0000256" key="6">
    <source>
        <dbReference type="SAM" id="Phobius"/>
    </source>
</evidence>
<name>C5BZV5_BEUC1</name>
<reference evidence="9 10" key="1">
    <citation type="journal article" date="2009" name="Stand. Genomic Sci.">
        <title>Complete genome sequence of Beutenbergia cavernae type strain (HKI 0122).</title>
        <authorList>
            <person name="Land M."/>
            <person name="Pukall R."/>
            <person name="Abt B."/>
            <person name="Goker M."/>
            <person name="Rohde M."/>
            <person name="Glavina Del Rio T."/>
            <person name="Tice H."/>
            <person name="Copeland A."/>
            <person name="Cheng J.F."/>
            <person name="Lucas S."/>
            <person name="Chen F."/>
            <person name="Nolan M."/>
            <person name="Bruce D."/>
            <person name="Goodwin L."/>
            <person name="Pitluck S."/>
            <person name="Ivanova N."/>
            <person name="Mavromatis K."/>
            <person name="Ovchinnikova G."/>
            <person name="Pati A."/>
            <person name="Chen A."/>
            <person name="Palaniappan K."/>
            <person name="Hauser L."/>
            <person name="Chang Y.J."/>
            <person name="Jefferies C.C."/>
            <person name="Saunders E."/>
            <person name="Brettin T."/>
            <person name="Detter J.C."/>
            <person name="Han C."/>
            <person name="Chain P."/>
            <person name="Bristow J."/>
            <person name="Eisen J.A."/>
            <person name="Markowitz V."/>
            <person name="Hugenholtz P."/>
            <person name="Kyrpides N.C."/>
            <person name="Klenk H.P."/>
            <person name="Lapidus A."/>
        </authorList>
    </citation>
    <scope>NUCLEOTIDE SEQUENCE [LARGE SCALE GENOMIC DNA]</scope>
    <source>
        <strain evidence="10">ATCC BAA-8 / DSM 12333 / NBRC 16432</strain>
    </source>
</reference>
<dbReference type="PROSITE" id="PS50893">
    <property type="entry name" value="ABC_TRANSPORTER_2"/>
    <property type="match status" value="1"/>
</dbReference>
<dbReference type="EMBL" id="CP001618">
    <property type="protein sequence ID" value="ACQ81285.1"/>
    <property type="molecule type" value="Genomic_DNA"/>
</dbReference>
<dbReference type="SUPFAM" id="SSF90123">
    <property type="entry name" value="ABC transporter transmembrane region"/>
    <property type="match status" value="1"/>
</dbReference>
<evidence type="ECO:0000256" key="4">
    <source>
        <dbReference type="ARBA" id="ARBA00023136"/>
    </source>
</evidence>
<evidence type="ECO:0000259" key="7">
    <source>
        <dbReference type="PROSITE" id="PS50893"/>
    </source>
</evidence>
<dbReference type="eggNOG" id="COG1132">
    <property type="taxonomic scope" value="Bacteria"/>
</dbReference>
<dbReference type="InterPro" id="IPR027417">
    <property type="entry name" value="P-loop_NTPase"/>
</dbReference>
<dbReference type="InterPro" id="IPR003439">
    <property type="entry name" value="ABC_transporter-like_ATP-bd"/>
</dbReference>
<feature type="domain" description="ABC transporter" evidence="7">
    <location>
        <begin position="323"/>
        <end position="569"/>
    </location>
</feature>
<dbReference type="PANTHER" id="PTHR43394:SF1">
    <property type="entry name" value="ATP-BINDING CASSETTE SUB-FAMILY B MEMBER 10, MITOCHONDRIAL"/>
    <property type="match status" value="1"/>
</dbReference>
<feature type="transmembrane region" description="Helical" evidence="6">
    <location>
        <begin position="143"/>
        <end position="165"/>
    </location>
</feature>
<dbReference type="Pfam" id="PF00005">
    <property type="entry name" value="ABC_tran"/>
    <property type="match status" value="1"/>
</dbReference>
<dbReference type="GO" id="GO:0005886">
    <property type="term" value="C:plasma membrane"/>
    <property type="evidence" value="ECO:0007669"/>
    <property type="project" value="UniProtKB-SubCell"/>
</dbReference>
<dbReference type="HOGENOM" id="CLU_000604_84_3_11"/>
<proteinExistence type="predicted"/>
<evidence type="ECO:0000313" key="10">
    <source>
        <dbReference type="Proteomes" id="UP000007962"/>
    </source>
</evidence>
<feature type="transmembrane region" description="Helical" evidence="6">
    <location>
        <begin position="69"/>
        <end position="90"/>
    </location>
</feature>
<evidence type="ECO:0000256" key="2">
    <source>
        <dbReference type="ARBA" id="ARBA00022692"/>
    </source>
</evidence>